<dbReference type="Proteomes" id="UP000824890">
    <property type="component" value="Unassembled WGS sequence"/>
</dbReference>
<reference evidence="2 3" key="1">
    <citation type="submission" date="2021-05" db="EMBL/GenBank/DDBJ databases">
        <title>Genome Assembly of Synthetic Allotetraploid Brassica napus Reveals Homoeologous Exchanges between Subgenomes.</title>
        <authorList>
            <person name="Davis J.T."/>
        </authorList>
    </citation>
    <scope>NUCLEOTIDE SEQUENCE [LARGE SCALE GENOMIC DNA]</scope>
    <source>
        <strain evidence="3">cv. Da-Ae</strain>
        <tissue evidence="2">Seedling</tissue>
    </source>
</reference>
<evidence type="ECO:0000256" key="1">
    <source>
        <dbReference type="SAM" id="SignalP"/>
    </source>
</evidence>
<feature type="chain" id="PRO_5045396133" description="Secreted protein" evidence="1">
    <location>
        <begin position="23"/>
        <end position="82"/>
    </location>
</feature>
<sequence>MQIKNASCCLLLYLCLIAKPKSSPTCPCPHYLQRRKIVSWLLSSWDPNSATADPLLKATPSGSTSGSQTLLLLLPCHVFQET</sequence>
<comment type="caution">
    <text evidence="2">The sequence shown here is derived from an EMBL/GenBank/DDBJ whole genome shotgun (WGS) entry which is preliminary data.</text>
</comment>
<dbReference type="EMBL" id="JAGKQM010000356">
    <property type="protein sequence ID" value="KAH0854598.1"/>
    <property type="molecule type" value="Genomic_DNA"/>
</dbReference>
<accession>A0ABQ7XFI0</accession>
<name>A0ABQ7XFI0_BRANA</name>
<feature type="signal peptide" evidence="1">
    <location>
        <begin position="1"/>
        <end position="22"/>
    </location>
</feature>
<keyword evidence="1" id="KW-0732">Signal</keyword>
<evidence type="ECO:0000313" key="3">
    <source>
        <dbReference type="Proteomes" id="UP000824890"/>
    </source>
</evidence>
<organism evidence="2 3">
    <name type="scientific">Brassica napus</name>
    <name type="common">Rape</name>
    <dbReference type="NCBI Taxonomy" id="3708"/>
    <lineage>
        <taxon>Eukaryota</taxon>
        <taxon>Viridiplantae</taxon>
        <taxon>Streptophyta</taxon>
        <taxon>Embryophyta</taxon>
        <taxon>Tracheophyta</taxon>
        <taxon>Spermatophyta</taxon>
        <taxon>Magnoliopsida</taxon>
        <taxon>eudicotyledons</taxon>
        <taxon>Gunneridae</taxon>
        <taxon>Pentapetalae</taxon>
        <taxon>rosids</taxon>
        <taxon>malvids</taxon>
        <taxon>Brassicales</taxon>
        <taxon>Brassicaceae</taxon>
        <taxon>Brassiceae</taxon>
        <taxon>Brassica</taxon>
    </lineage>
</organism>
<keyword evidence="3" id="KW-1185">Reference proteome</keyword>
<evidence type="ECO:0000313" key="2">
    <source>
        <dbReference type="EMBL" id="KAH0854598.1"/>
    </source>
</evidence>
<proteinExistence type="predicted"/>
<evidence type="ECO:0008006" key="4">
    <source>
        <dbReference type="Google" id="ProtNLM"/>
    </source>
</evidence>
<protein>
    <recommendedName>
        <fullName evidence="4">Secreted protein</fullName>
    </recommendedName>
</protein>
<gene>
    <name evidence="2" type="ORF">HID58_057738</name>
</gene>